<dbReference type="GO" id="GO:0019464">
    <property type="term" value="P:glycine decarboxylation via glycine cleavage system"/>
    <property type="evidence" value="ECO:0007669"/>
    <property type="project" value="UniProtKB-UniRule"/>
</dbReference>
<dbReference type="CDD" id="cd06848">
    <property type="entry name" value="GCS_H"/>
    <property type="match status" value="1"/>
</dbReference>
<evidence type="ECO:0000256" key="4">
    <source>
        <dbReference type="PIRSR" id="PIRSR617453-50"/>
    </source>
</evidence>
<dbReference type="InterPro" id="IPR000089">
    <property type="entry name" value="Biotin_lipoyl"/>
</dbReference>
<dbReference type="HAMAP" id="MF_00272">
    <property type="entry name" value="GcvH"/>
    <property type="match status" value="1"/>
</dbReference>
<protein>
    <recommendedName>
        <fullName evidence="3">Glycine cleavage system H protein</fullName>
    </recommendedName>
</protein>
<comment type="function">
    <text evidence="3">The glycine cleavage system catalyzes the degradation of glycine. The H protein shuttles the methylamine group of glycine from the P protein to the T protein.</text>
</comment>
<comment type="caution">
    <text evidence="6">The sequence shown here is derived from an EMBL/GenBank/DDBJ whole genome shotgun (WGS) entry which is preliminary data.</text>
</comment>
<dbReference type="GO" id="GO:0005960">
    <property type="term" value="C:glycine cleavage complex"/>
    <property type="evidence" value="ECO:0007669"/>
    <property type="project" value="InterPro"/>
</dbReference>
<dbReference type="PANTHER" id="PTHR11715:SF3">
    <property type="entry name" value="GLYCINE CLEAVAGE SYSTEM H PROTEIN-RELATED"/>
    <property type="match status" value="1"/>
</dbReference>
<dbReference type="PROSITE" id="PS50968">
    <property type="entry name" value="BIOTINYL_LIPOYL"/>
    <property type="match status" value="1"/>
</dbReference>
<comment type="cofactor">
    <cofactor evidence="3">
        <name>(R)-lipoate</name>
        <dbReference type="ChEBI" id="CHEBI:83088"/>
    </cofactor>
    <text evidence="3">Binds 1 lipoyl cofactor covalently.</text>
</comment>
<organism evidence="6 7">
    <name type="scientific">Thermogemmata fonticola</name>
    <dbReference type="NCBI Taxonomy" id="2755323"/>
    <lineage>
        <taxon>Bacteria</taxon>
        <taxon>Pseudomonadati</taxon>
        <taxon>Planctomycetota</taxon>
        <taxon>Planctomycetia</taxon>
        <taxon>Gemmatales</taxon>
        <taxon>Gemmataceae</taxon>
        <taxon>Thermogemmata</taxon>
    </lineage>
</organism>
<dbReference type="NCBIfam" id="NF002270">
    <property type="entry name" value="PRK01202.1"/>
    <property type="match status" value="1"/>
</dbReference>
<dbReference type="InterPro" id="IPR003016">
    <property type="entry name" value="2-oxoA_DH_lipoyl-BS"/>
</dbReference>
<dbReference type="Pfam" id="PF01597">
    <property type="entry name" value="GCV_H"/>
    <property type="match status" value="1"/>
</dbReference>
<dbReference type="Gene3D" id="2.40.50.100">
    <property type="match status" value="1"/>
</dbReference>
<gene>
    <name evidence="3 6" type="primary">gcvH</name>
    <name evidence="6" type="ORF">H0921_12535</name>
</gene>
<comment type="subunit">
    <text evidence="3">The glycine cleavage system is composed of four proteins: P, T, L and H.</text>
</comment>
<comment type="similarity">
    <text evidence="1 3">Belongs to the GcvH family.</text>
</comment>
<dbReference type="InterPro" id="IPR011053">
    <property type="entry name" value="Single_hybrid_motif"/>
</dbReference>
<evidence type="ECO:0000313" key="7">
    <source>
        <dbReference type="Proteomes" id="UP000542342"/>
    </source>
</evidence>
<evidence type="ECO:0000313" key="6">
    <source>
        <dbReference type="EMBL" id="MBA2226990.1"/>
    </source>
</evidence>
<dbReference type="Proteomes" id="UP000542342">
    <property type="component" value="Unassembled WGS sequence"/>
</dbReference>
<dbReference type="GO" id="GO:0005829">
    <property type="term" value="C:cytosol"/>
    <property type="evidence" value="ECO:0007669"/>
    <property type="project" value="TreeGrafter"/>
</dbReference>
<dbReference type="InterPro" id="IPR033753">
    <property type="entry name" value="GCV_H/Fam206"/>
</dbReference>
<dbReference type="SUPFAM" id="SSF51230">
    <property type="entry name" value="Single hybrid motif"/>
    <property type="match status" value="1"/>
</dbReference>
<keyword evidence="2 3" id="KW-0450">Lipoyl</keyword>
<reference evidence="6 7" key="1">
    <citation type="submission" date="2020-07" db="EMBL/GenBank/DDBJ databases">
        <title>Thermogemmata thermophila gen. nov., sp. nov., a novel moderate thermophilic planctomycete from a Kamchatka hot spring.</title>
        <authorList>
            <person name="Elcheninov A.G."/>
            <person name="Podosokorskaya O.A."/>
            <person name="Kovaleva O.L."/>
            <person name="Novikov A."/>
            <person name="Bonch-Osmolovskaya E.A."/>
            <person name="Toshchakov S.V."/>
            <person name="Kublanov I.V."/>
        </authorList>
    </citation>
    <scope>NUCLEOTIDE SEQUENCE [LARGE SCALE GENOMIC DNA]</scope>
    <source>
        <strain evidence="6 7">2918</strain>
    </source>
</reference>
<dbReference type="EMBL" id="JACEFB010000009">
    <property type="protein sequence ID" value="MBA2226990.1"/>
    <property type="molecule type" value="Genomic_DNA"/>
</dbReference>
<dbReference type="PANTHER" id="PTHR11715">
    <property type="entry name" value="GLYCINE CLEAVAGE SYSTEM H PROTEIN"/>
    <property type="match status" value="1"/>
</dbReference>
<name>A0A7V8VFJ2_9BACT</name>
<sequence>MSMHNPPDLRYTPTHEWVRWDGELATVGITRFAVEQLTEPTYLELPALGSTVEAGKPFGVIESVKSTSDLYAPLSGVVAERNSELLDDPASGRKGNLALILEDPFGRGWLIKIRPQPPVSLEHLLTAEQYEAQLAAEGH</sequence>
<feature type="modified residue" description="N6-lipoyllysine" evidence="3 4">
    <location>
        <position position="65"/>
    </location>
</feature>
<keyword evidence="7" id="KW-1185">Reference proteome</keyword>
<evidence type="ECO:0000256" key="3">
    <source>
        <dbReference type="HAMAP-Rule" id="MF_00272"/>
    </source>
</evidence>
<proteinExistence type="inferred from homology"/>
<dbReference type="AlphaFoldDB" id="A0A7V8VFJ2"/>
<evidence type="ECO:0000256" key="2">
    <source>
        <dbReference type="ARBA" id="ARBA00022823"/>
    </source>
</evidence>
<evidence type="ECO:0000256" key="1">
    <source>
        <dbReference type="ARBA" id="ARBA00009249"/>
    </source>
</evidence>
<feature type="domain" description="Lipoyl-binding" evidence="5">
    <location>
        <begin position="24"/>
        <end position="114"/>
    </location>
</feature>
<accession>A0A7V8VFJ2</accession>
<dbReference type="PROSITE" id="PS00189">
    <property type="entry name" value="LIPOYL"/>
    <property type="match status" value="1"/>
</dbReference>
<evidence type="ECO:0000259" key="5">
    <source>
        <dbReference type="PROSITE" id="PS50968"/>
    </source>
</evidence>
<dbReference type="GO" id="GO:0009249">
    <property type="term" value="P:protein lipoylation"/>
    <property type="evidence" value="ECO:0007669"/>
    <property type="project" value="TreeGrafter"/>
</dbReference>
<dbReference type="InterPro" id="IPR017453">
    <property type="entry name" value="GCV_H_sub"/>
</dbReference>
<dbReference type="NCBIfam" id="TIGR00527">
    <property type="entry name" value="gcvH"/>
    <property type="match status" value="1"/>
</dbReference>
<dbReference type="InterPro" id="IPR002930">
    <property type="entry name" value="GCV_H"/>
</dbReference>